<dbReference type="SMART" id="SM00863">
    <property type="entry name" value="tRNA_SAD"/>
    <property type="match status" value="1"/>
</dbReference>
<keyword evidence="2" id="KW-0479">Metal-binding</keyword>
<accession>A0A415S660</accession>
<feature type="domain" description="Threonyl/alanyl tRNA synthetase SAD" evidence="4">
    <location>
        <begin position="172"/>
        <end position="212"/>
    </location>
</feature>
<dbReference type="InterPro" id="IPR018163">
    <property type="entry name" value="Thr/Ala-tRNA-synth_IIc_edit"/>
</dbReference>
<evidence type="ECO:0000313" key="5">
    <source>
        <dbReference type="EMBL" id="RHM71450.1"/>
    </source>
</evidence>
<dbReference type="InterPro" id="IPR009000">
    <property type="entry name" value="Transl_B-barrel_sf"/>
</dbReference>
<dbReference type="PANTHER" id="PTHR43462:SF1">
    <property type="entry name" value="ALANYL-TRNA EDITING PROTEIN AARSD1"/>
    <property type="match status" value="1"/>
</dbReference>
<dbReference type="GO" id="GO:0006419">
    <property type="term" value="P:alanyl-tRNA aminoacylation"/>
    <property type="evidence" value="ECO:0007669"/>
    <property type="project" value="InterPro"/>
</dbReference>
<dbReference type="InterPro" id="IPR018164">
    <property type="entry name" value="Ala-tRNA-synth_IIc_N"/>
</dbReference>
<dbReference type="PANTHER" id="PTHR43462">
    <property type="entry name" value="ALANYL-TRNA EDITING PROTEIN"/>
    <property type="match status" value="1"/>
</dbReference>
<comment type="caution">
    <text evidence="5">The sequence shown here is derived from an EMBL/GenBank/DDBJ whole genome shotgun (WGS) entry which is preliminary data.</text>
</comment>
<dbReference type="Pfam" id="PF01411">
    <property type="entry name" value="tRNA-synt_2c"/>
    <property type="match status" value="1"/>
</dbReference>
<dbReference type="Proteomes" id="UP000285610">
    <property type="component" value="Unassembled WGS sequence"/>
</dbReference>
<dbReference type="GO" id="GO:0002161">
    <property type="term" value="F:aminoacyl-tRNA deacylase activity"/>
    <property type="evidence" value="ECO:0007669"/>
    <property type="project" value="UniProtKB-ARBA"/>
</dbReference>
<sequence>MNILWGKLKSKMEYNKDEIMEFESEILKNSNGNYLFKNTFFYPGGGHQACDIGEIVINNDTYQVKKVYQYNGEIWHSIEGKTKIPIGTKFKAIINKKRRNYLSNLHTAQHILARIVFNKYKINTISADMNVSGGSITFAQPIKKEWLFDIEKEFQNIVLRKYPVYKEVENDIITVSIGDFDKTLCAGTHAKNTGDLSNIILLGNGKKDSKIEFDCIQDKEFGVAAQAMKELFRIYGEIGKSSEKSDIIIEKIKGYENLRKEIALSIEKNKEKLERKNFNVNDKVVSIFNICAAGEMKKIFRRLINEEKISDDCDISIYILENIVSITINDRNLSGTILMDKLRNHIMNVRNIGGSKKYIHLRIEEKNSEIVKQIERIVKEYIYEQYEKK</sequence>
<protein>
    <recommendedName>
        <fullName evidence="4">Threonyl/alanyl tRNA synthetase SAD domain-containing protein</fullName>
    </recommendedName>
</protein>
<dbReference type="Pfam" id="PF07973">
    <property type="entry name" value="tRNA_SAD"/>
    <property type="match status" value="1"/>
</dbReference>
<dbReference type="GO" id="GO:0046872">
    <property type="term" value="F:metal ion binding"/>
    <property type="evidence" value="ECO:0007669"/>
    <property type="project" value="UniProtKB-KW"/>
</dbReference>
<evidence type="ECO:0000313" key="6">
    <source>
        <dbReference type="Proteomes" id="UP000285610"/>
    </source>
</evidence>
<dbReference type="Gene3D" id="2.40.30.130">
    <property type="match status" value="1"/>
</dbReference>
<proteinExistence type="predicted"/>
<dbReference type="AlphaFoldDB" id="A0A415S660"/>
<dbReference type="InterPro" id="IPR051335">
    <property type="entry name" value="Alanyl-tRNA_Editing_Enzymes"/>
</dbReference>
<evidence type="ECO:0000259" key="4">
    <source>
        <dbReference type="SMART" id="SM00863"/>
    </source>
</evidence>
<keyword evidence="3" id="KW-0862">Zinc</keyword>
<evidence type="ECO:0000256" key="1">
    <source>
        <dbReference type="ARBA" id="ARBA00001947"/>
    </source>
</evidence>
<evidence type="ECO:0000256" key="2">
    <source>
        <dbReference type="ARBA" id="ARBA00022723"/>
    </source>
</evidence>
<gene>
    <name evidence="5" type="ORF">DWZ50_15440</name>
</gene>
<comment type="cofactor">
    <cofactor evidence="1">
        <name>Zn(2+)</name>
        <dbReference type="ChEBI" id="CHEBI:29105"/>
    </cofactor>
</comment>
<organism evidence="5 6">
    <name type="scientific">Mediterraneibacter gnavus</name>
    <name type="common">Ruminococcus gnavus</name>
    <dbReference type="NCBI Taxonomy" id="33038"/>
    <lineage>
        <taxon>Bacteria</taxon>
        <taxon>Bacillati</taxon>
        <taxon>Bacillota</taxon>
        <taxon>Clostridia</taxon>
        <taxon>Lachnospirales</taxon>
        <taxon>Lachnospiraceae</taxon>
        <taxon>Mediterraneibacter</taxon>
    </lineage>
</organism>
<dbReference type="InterPro" id="IPR012947">
    <property type="entry name" value="tRNA_SAD"/>
</dbReference>
<dbReference type="GO" id="GO:0005524">
    <property type="term" value="F:ATP binding"/>
    <property type="evidence" value="ECO:0007669"/>
    <property type="project" value="InterPro"/>
</dbReference>
<name>A0A415S660_MEDGN</name>
<dbReference type="SUPFAM" id="SSF55186">
    <property type="entry name" value="ThrRS/AlaRS common domain"/>
    <property type="match status" value="1"/>
</dbReference>
<dbReference type="Gene3D" id="3.30.980.10">
    <property type="entry name" value="Threonyl-trna Synthetase, Chain A, domain 2"/>
    <property type="match status" value="2"/>
</dbReference>
<dbReference type="SUPFAM" id="SSF50447">
    <property type="entry name" value="Translation proteins"/>
    <property type="match status" value="1"/>
</dbReference>
<evidence type="ECO:0000256" key="3">
    <source>
        <dbReference type="ARBA" id="ARBA00022833"/>
    </source>
</evidence>
<dbReference type="GO" id="GO:0004813">
    <property type="term" value="F:alanine-tRNA ligase activity"/>
    <property type="evidence" value="ECO:0007669"/>
    <property type="project" value="InterPro"/>
</dbReference>
<reference evidence="5 6" key="1">
    <citation type="submission" date="2018-08" db="EMBL/GenBank/DDBJ databases">
        <title>A genome reference for cultivated species of the human gut microbiota.</title>
        <authorList>
            <person name="Zou Y."/>
            <person name="Xue W."/>
            <person name="Luo G."/>
        </authorList>
    </citation>
    <scope>NUCLEOTIDE SEQUENCE [LARGE SCALE GENOMIC DNA]</scope>
    <source>
        <strain evidence="5 6">AF33-12</strain>
    </source>
</reference>
<dbReference type="EMBL" id="QRQE01000047">
    <property type="protein sequence ID" value="RHM71450.1"/>
    <property type="molecule type" value="Genomic_DNA"/>
</dbReference>